<feature type="domain" description="Type I restriction modification DNA specificity" evidence="4">
    <location>
        <begin position="19"/>
        <end position="188"/>
    </location>
</feature>
<name>A0A090X210_9FLAO</name>
<dbReference type="Gene3D" id="3.90.220.20">
    <property type="entry name" value="DNA methylase specificity domains"/>
    <property type="match status" value="2"/>
</dbReference>
<dbReference type="GO" id="GO:0009035">
    <property type="term" value="F:type I site-specific deoxyribonuclease activity"/>
    <property type="evidence" value="ECO:0007669"/>
    <property type="project" value="UniProtKB-EC"/>
</dbReference>
<keyword evidence="2" id="KW-0680">Restriction system</keyword>
<keyword evidence="3" id="KW-0238">DNA-binding</keyword>
<evidence type="ECO:0000256" key="1">
    <source>
        <dbReference type="ARBA" id="ARBA00010923"/>
    </source>
</evidence>
<accession>A0A090X210</accession>
<dbReference type="PANTHER" id="PTHR30408:SF12">
    <property type="entry name" value="TYPE I RESTRICTION ENZYME MJAVIII SPECIFICITY SUBUNIT"/>
    <property type="match status" value="1"/>
</dbReference>
<proteinExistence type="inferred from homology"/>
<comment type="caution">
    <text evidence="5">The sequence shown here is derived from an EMBL/GenBank/DDBJ whole genome shotgun (WGS) entry which is preliminary data.</text>
</comment>
<dbReference type="InterPro" id="IPR000055">
    <property type="entry name" value="Restrct_endonuc_typeI_TRD"/>
</dbReference>
<sequence length="421" mass="48233">MENYNSYKDSGIEFINAIPKGWEITRLKNLGFLQNGVSKGKDYFGFGFPFVSYGNIYNDTINLNKVKKLANSTDEDQKLYSVLEGDVFFTRTSETIDEIGVSATALQTIFKATFSGFVIRLRPKKNRIYKGFTKYYFQGNINRIFLSKQINIVTRASLSQSILNNLPVLLPSIEEQTQIANYLDAKTTVIDKKVTLLQQKIKHYKAYRKTLIDETVTKGLDKSVKLKDSGINWIGNIPEHWRVRRLKDLSIISTGDKNSEDYDIEGVYPFFVRSPNIKRINSFSFEGEAVLTVGDGDVGKVFHYINGKFDVHQRVYCIRKFKGELNAKYFYYYLSSKFYNQAMVNNSNSIVNSIRLPLLRNFEVPISKDINEQQQIADYLDAKTSTIDKIVKNIETQIATLKELRKTLINEVVTGKVKVSA</sequence>
<protein>
    <submittedName>
        <fullName evidence="5">Type I restriction-modification system specificity subunit S</fullName>
        <ecNumber evidence="5">3.1.21.3</ecNumber>
    </submittedName>
</protein>
<dbReference type="InterPro" id="IPR044946">
    <property type="entry name" value="Restrct_endonuc_typeI_TRD_sf"/>
</dbReference>
<dbReference type="PANTHER" id="PTHR30408">
    <property type="entry name" value="TYPE-1 RESTRICTION ENZYME ECOKI SPECIFICITY PROTEIN"/>
    <property type="match status" value="1"/>
</dbReference>
<dbReference type="Pfam" id="PF01420">
    <property type="entry name" value="Methylase_S"/>
    <property type="match status" value="2"/>
</dbReference>
<keyword evidence="5" id="KW-0378">Hydrolase</keyword>
<evidence type="ECO:0000313" key="5">
    <source>
        <dbReference type="EMBL" id="GAL82209.1"/>
    </source>
</evidence>
<dbReference type="GO" id="GO:0009307">
    <property type="term" value="P:DNA restriction-modification system"/>
    <property type="evidence" value="ECO:0007669"/>
    <property type="project" value="UniProtKB-KW"/>
</dbReference>
<gene>
    <name evidence="5" type="ORF">JCM19274_4397</name>
</gene>
<evidence type="ECO:0000313" key="6">
    <source>
        <dbReference type="Proteomes" id="UP000029643"/>
    </source>
</evidence>
<comment type="similarity">
    <text evidence="1">Belongs to the type-I restriction system S methylase family.</text>
</comment>
<dbReference type="EMBL" id="BBNU01000023">
    <property type="protein sequence ID" value="GAL82209.1"/>
    <property type="molecule type" value="Genomic_DNA"/>
</dbReference>
<dbReference type="GO" id="GO:0003677">
    <property type="term" value="F:DNA binding"/>
    <property type="evidence" value="ECO:0007669"/>
    <property type="project" value="UniProtKB-KW"/>
</dbReference>
<evidence type="ECO:0000256" key="2">
    <source>
        <dbReference type="ARBA" id="ARBA00022747"/>
    </source>
</evidence>
<dbReference type="Proteomes" id="UP000029643">
    <property type="component" value="Unassembled WGS sequence"/>
</dbReference>
<dbReference type="Gene3D" id="1.10.287.1120">
    <property type="entry name" value="Bipartite methylase S protein"/>
    <property type="match status" value="1"/>
</dbReference>
<organism evidence="5 6">
    <name type="scientific">Algibacter lectus</name>
    <dbReference type="NCBI Taxonomy" id="221126"/>
    <lineage>
        <taxon>Bacteria</taxon>
        <taxon>Pseudomonadati</taxon>
        <taxon>Bacteroidota</taxon>
        <taxon>Flavobacteriia</taxon>
        <taxon>Flavobacteriales</taxon>
        <taxon>Flavobacteriaceae</taxon>
        <taxon>Algibacter</taxon>
    </lineage>
</organism>
<dbReference type="AlphaFoldDB" id="A0A090X210"/>
<reference evidence="5 6" key="1">
    <citation type="journal article" date="2014" name="Genome Announc.">
        <title>Draft Genome Sequences of Marine Flavobacterium Algibacter lectus Strains SS8 and NR4.</title>
        <authorList>
            <person name="Takatani N."/>
            <person name="Nakanishi M."/>
            <person name="Meirelles P."/>
            <person name="Mino S."/>
            <person name="Suda W."/>
            <person name="Oshima K."/>
            <person name="Hattori M."/>
            <person name="Ohkuma M."/>
            <person name="Hosokawa M."/>
            <person name="Miyashita K."/>
            <person name="Thompson F.L."/>
            <person name="Niwa A."/>
            <person name="Sawabe T."/>
            <person name="Sawabe T."/>
        </authorList>
    </citation>
    <scope>NUCLEOTIDE SEQUENCE [LARGE SCALE GENOMIC DNA]</scope>
    <source>
        <strain evidence="6">JCM19274</strain>
    </source>
</reference>
<dbReference type="REBASE" id="98199">
    <property type="entry name" value="S.AleNR4ORF4396P"/>
</dbReference>
<dbReference type="SUPFAM" id="SSF116734">
    <property type="entry name" value="DNA methylase specificity domain"/>
    <property type="match status" value="2"/>
</dbReference>
<evidence type="ECO:0000256" key="3">
    <source>
        <dbReference type="ARBA" id="ARBA00023125"/>
    </source>
</evidence>
<dbReference type="InterPro" id="IPR052021">
    <property type="entry name" value="Type-I_RS_S_subunit"/>
</dbReference>
<dbReference type="EC" id="3.1.21.3" evidence="5"/>
<dbReference type="CDD" id="cd17517">
    <property type="entry name" value="RMtype1_S_EcoKI_StySPI-TRD2-CR2_like"/>
    <property type="match status" value="1"/>
</dbReference>
<feature type="domain" description="Type I restriction modification DNA specificity" evidence="4">
    <location>
        <begin position="238"/>
        <end position="398"/>
    </location>
</feature>
<evidence type="ECO:0000259" key="4">
    <source>
        <dbReference type="Pfam" id="PF01420"/>
    </source>
</evidence>